<evidence type="ECO:0008006" key="5">
    <source>
        <dbReference type="Google" id="ProtNLM"/>
    </source>
</evidence>
<gene>
    <name evidence="3" type="ORF">SJ2017_0896</name>
</gene>
<proteinExistence type="predicted"/>
<organism evidence="3 4">
    <name type="scientific">Shewanella japonica</name>
    <dbReference type="NCBI Taxonomy" id="93973"/>
    <lineage>
        <taxon>Bacteria</taxon>
        <taxon>Pseudomonadati</taxon>
        <taxon>Pseudomonadota</taxon>
        <taxon>Gammaproteobacteria</taxon>
        <taxon>Alteromonadales</taxon>
        <taxon>Shewanellaceae</taxon>
        <taxon>Shewanella</taxon>
    </lineage>
</organism>
<feature type="region of interest" description="Disordered" evidence="1">
    <location>
        <begin position="69"/>
        <end position="104"/>
    </location>
</feature>
<evidence type="ECO:0000313" key="3">
    <source>
        <dbReference type="EMBL" id="ARD21227.1"/>
    </source>
</evidence>
<feature type="chain" id="PRO_5045633655" description="DUF2796 domain-containing protein" evidence="2">
    <location>
        <begin position="26"/>
        <end position="104"/>
    </location>
</feature>
<dbReference type="PROSITE" id="PS51257">
    <property type="entry name" value="PROKAR_LIPOPROTEIN"/>
    <property type="match status" value="1"/>
</dbReference>
<feature type="compositionally biased region" description="Basic and acidic residues" evidence="1">
    <location>
        <begin position="69"/>
        <end position="78"/>
    </location>
</feature>
<keyword evidence="2" id="KW-0732">Signal</keyword>
<accession>A0ABM6JGI6</accession>
<sequence length="104" mass="11693">MKNSLLTTSFLFVIGVSAMPLTVSACGGDVDMTVPHIHDENGFMIAIKQANNQSLKHIDINQIFAGELANHDSHDSHQHHDHNLHHEHNHHHDEQQVNHLHAPE</sequence>
<evidence type="ECO:0000256" key="1">
    <source>
        <dbReference type="SAM" id="MobiDB-lite"/>
    </source>
</evidence>
<keyword evidence="4" id="KW-1185">Reference proteome</keyword>
<name>A0ABM6JGI6_9GAMM</name>
<feature type="compositionally biased region" description="Basic and acidic residues" evidence="1">
    <location>
        <begin position="84"/>
        <end position="104"/>
    </location>
</feature>
<evidence type="ECO:0000313" key="4">
    <source>
        <dbReference type="Proteomes" id="UP000191820"/>
    </source>
</evidence>
<dbReference type="Proteomes" id="UP000191820">
    <property type="component" value="Chromosome"/>
</dbReference>
<evidence type="ECO:0000256" key="2">
    <source>
        <dbReference type="SAM" id="SignalP"/>
    </source>
</evidence>
<reference evidence="3 4" key="1">
    <citation type="submission" date="2017-03" db="EMBL/GenBank/DDBJ databases">
        <title>Genome sequencing of Shewanella japonica KCTC 22435.</title>
        <authorList>
            <person name="Kim K.M."/>
        </authorList>
    </citation>
    <scope>NUCLEOTIDE SEQUENCE [LARGE SCALE GENOMIC DNA]</scope>
    <source>
        <strain evidence="3 4">KCTC 22435</strain>
    </source>
</reference>
<dbReference type="EMBL" id="CP020472">
    <property type="protein sequence ID" value="ARD21227.1"/>
    <property type="molecule type" value="Genomic_DNA"/>
</dbReference>
<feature type="signal peptide" evidence="2">
    <location>
        <begin position="1"/>
        <end position="25"/>
    </location>
</feature>
<protein>
    <recommendedName>
        <fullName evidence="5">DUF2796 domain-containing protein</fullName>
    </recommendedName>
</protein>